<evidence type="ECO:0000256" key="11">
    <source>
        <dbReference type="ARBA" id="ARBA00023152"/>
    </source>
</evidence>
<evidence type="ECO:0000256" key="3">
    <source>
        <dbReference type="ARBA" id="ARBA00008663"/>
    </source>
</evidence>
<name>A0ABR1GAC8_AURAN</name>
<protein>
    <recommendedName>
        <fullName evidence="4 13">Pyruvate kinase</fullName>
        <ecNumber evidence="4 13">2.7.1.40</ecNumber>
    </recommendedName>
</protein>
<evidence type="ECO:0000259" key="14">
    <source>
        <dbReference type="Pfam" id="PF00224"/>
    </source>
</evidence>
<comment type="similarity">
    <text evidence="3 13">Belongs to the pyruvate kinase family.</text>
</comment>
<evidence type="ECO:0000256" key="9">
    <source>
        <dbReference type="ARBA" id="ARBA00022840"/>
    </source>
</evidence>
<comment type="pathway">
    <text evidence="2 13">Carbohydrate degradation; glycolysis; pyruvate from D-glyceraldehyde 3-phosphate: step 5/5.</text>
</comment>
<evidence type="ECO:0000256" key="7">
    <source>
        <dbReference type="ARBA" id="ARBA00022741"/>
    </source>
</evidence>
<keyword evidence="12 16" id="KW-0670">Pyruvate</keyword>
<keyword evidence="10 13" id="KW-0460">Magnesium</keyword>
<dbReference type="PRINTS" id="PR01050">
    <property type="entry name" value="PYRUVTKNASE"/>
</dbReference>
<dbReference type="Pfam" id="PF00224">
    <property type="entry name" value="PK"/>
    <property type="match status" value="1"/>
</dbReference>
<dbReference type="EMBL" id="JBBJCI010000038">
    <property type="protein sequence ID" value="KAK7250059.1"/>
    <property type="molecule type" value="Genomic_DNA"/>
</dbReference>
<comment type="catalytic activity">
    <reaction evidence="13">
        <text>pyruvate + ATP = phosphoenolpyruvate + ADP + H(+)</text>
        <dbReference type="Rhea" id="RHEA:18157"/>
        <dbReference type="ChEBI" id="CHEBI:15361"/>
        <dbReference type="ChEBI" id="CHEBI:15378"/>
        <dbReference type="ChEBI" id="CHEBI:30616"/>
        <dbReference type="ChEBI" id="CHEBI:58702"/>
        <dbReference type="ChEBI" id="CHEBI:456216"/>
        <dbReference type="EC" id="2.7.1.40"/>
    </reaction>
</comment>
<dbReference type="InterPro" id="IPR015795">
    <property type="entry name" value="Pyrv_Knase_C"/>
</dbReference>
<reference evidence="16 17" key="1">
    <citation type="submission" date="2024-03" db="EMBL/GenBank/DDBJ databases">
        <title>Aureococcus anophagefferens CCMP1851 and Kratosvirus quantuckense: Draft genome of a second virus-susceptible host strain in the model system.</title>
        <authorList>
            <person name="Chase E."/>
            <person name="Truchon A.R."/>
            <person name="Schepens W."/>
            <person name="Wilhelm S.W."/>
        </authorList>
    </citation>
    <scope>NUCLEOTIDE SEQUENCE [LARGE SCALE GENOMIC DNA]</scope>
    <source>
        <strain evidence="16 17">CCMP1851</strain>
    </source>
</reference>
<feature type="domain" description="Pyruvate kinase C-terminal" evidence="15">
    <location>
        <begin position="413"/>
        <end position="521"/>
    </location>
</feature>
<dbReference type="Gene3D" id="2.40.33.10">
    <property type="entry name" value="PK beta-barrel domain-like"/>
    <property type="match status" value="1"/>
</dbReference>
<keyword evidence="5 13" id="KW-0808">Transferase</keyword>
<dbReference type="SUPFAM" id="SSF50800">
    <property type="entry name" value="PK beta-barrel domain-like"/>
    <property type="match status" value="1"/>
</dbReference>
<gene>
    <name evidence="16" type="primary">PYK1</name>
    <name evidence="16" type="ORF">SO694_00006112</name>
</gene>
<evidence type="ECO:0000256" key="2">
    <source>
        <dbReference type="ARBA" id="ARBA00004997"/>
    </source>
</evidence>
<sequence length="547" mass="57803">MLRAATQRVAQPFARRAARPLSTTYGTNMTKIVCTLGPSSETAERVQELVDNGMTCTRLNFSHVGDYSEPAGKLALVRGARGEHMRLEGRLEARLANDLPPNLRAVLVDTKGPEVRTGPLPGNADVLEIADGMTVVCTFADVSGDAPPEPGAPLRLHVDYESLPSTVSVGGLVLLDDGLIALRVTSIETTGVTCVAENAGPIKARKGVNLPDTILDLPALTAKDKEDLAWSVDVGADYVALSFVRNASNVRSCRAFLERCRARAGSDAPLPLIVSKIENQEGVDHFDEILEASDGIMVARGDLGVEIAYAKVFAAQRMMVAKCNAAGKPVIVATQMLDSMMRMPRPTRAEVTDVAAAVLDGADAVMLSGETAAGKYPVQALAAMRAICAEADAIRDAAPPNAAVEPLADVELDAVAKAAVDAAHVLGAKLITCITMSGSLARAVARHRPNAPVLAFCYSADVARRLQLHRAIHPVLLDACATDQNPYLAGTRMGLLRAESIRASKELGHIKDGDRVVSVDRNKGKMHDAFSLGTSLKIFTVGGDVDA</sequence>
<evidence type="ECO:0000256" key="1">
    <source>
        <dbReference type="ARBA" id="ARBA00001958"/>
    </source>
</evidence>
<dbReference type="PANTHER" id="PTHR11817">
    <property type="entry name" value="PYRUVATE KINASE"/>
    <property type="match status" value="1"/>
</dbReference>
<evidence type="ECO:0000256" key="5">
    <source>
        <dbReference type="ARBA" id="ARBA00022679"/>
    </source>
</evidence>
<evidence type="ECO:0000256" key="4">
    <source>
        <dbReference type="ARBA" id="ARBA00012142"/>
    </source>
</evidence>
<dbReference type="NCBIfam" id="TIGR01064">
    <property type="entry name" value="pyruv_kin"/>
    <property type="match status" value="1"/>
</dbReference>
<organism evidence="16 17">
    <name type="scientific">Aureococcus anophagefferens</name>
    <name type="common">Harmful bloom alga</name>
    <dbReference type="NCBI Taxonomy" id="44056"/>
    <lineage>
        <taxon>Eukaryota</taxon>
        <taxon>Sar</taxon>
        <taxon>Stramenopiles</taxon>
        <taxon>Ochrophyta</taxon>
        <taxon>Pelagophyceae</taxon>
        <taxon>Pelagomonadales</taxon>
        <taxon>Pelagomonadaceae</taxon>
        <taxon>Aureococcus</taxon>
    </lineage>
</organism>
<dbReference type="SUPFAM" id="SSF51621">
    <property type="entry name" value="Phosphoenolpyruvate/pyruvate domain"/>
    <property type="match status" value="1"/>
</dbReference>
<keyword evidence="6" id="KW-0479">Metal-binding</keyword>
<dbReference type="Proteomes" id="UP001363151">
    <property type="component" value="Unassembled WGS sequence"/>
</dbReference>
<dbReference type="GO" id="GO:0016301">
    <property type="term" value="F:kinase activity"/>
    <property type="evidence" value="ECO:0007669"/>
    <property type="project" value="UniProtKB-KW"/>
</dbReference>
<evidence type="ECO:0000313" key="16">
    <source>
        <dbReference type="EMBL" id="KAK7250059.1"/>
    </source>
</evidence>
<dbReference type="NCBIfam" id="NF004491">
    <property type="entry name" value="PRK05826.1"/>
    <property type="match status" value="1"/>
</dbReference>
<evidence type="ECO:0000259" key="15">
    <source>
        <dbReference type="Pfam" id="PF02887"/>
    </source>
</evidence>
<keyword evidence="9" id="KW-0067">ATP-binding</keyword>
<dbReference type="InterPro" id="IPR015806">
    <property type="entry name" value="Pyrv_Knase_insert_dom_sf"/>
</dbReference>
<evidence type="ECO:0000256" key="10">
    <source>
        <dbReference type="ARBA" id="ARBA00022842"/>
    </source>
</evidence>
<dbReference type="InterPro" id="IPR015793">
    <property type="entry name" value="Pyrv_Knase_brl"/>
</dbReference>
<proteinExistence type="inferred from homology"/>
<accession>A0ABR1GAC8</accession>
<dbReference type="Gene3D" id="3.20.20.60">
    <property type="entry name" value="Phosphoenolpyruvate-binding domains"/>
    <property type="match status" value="1"/>
</dbReference>
<dbReference type="InterPro" id="IPR001697">
    <property type="entry name" value="Pyr_Knase"/>
</dbReference>
<dbReference type="InterPro" id="IPR036918">
    <property type="entry name" value="Pyrv_Knase_C_sf"/>
</dbReference>
<keyword evidence="17" id="KW-1185">Reference proteome</keyword>
<dbReference type="Pfam" id="PF02887">
    <property type="entry name" value="PK_C"/>
    <property type="match status" value="1"/>
</dbReference>
<dbReference type="SUPFAM" id="SSF52935">
    <property type="entry name" value="PK C-terminal domain-like"/>
    <property type="match status" value="1"/>
</dbReference>
<keyword evidence="8 13" id="KW-0418">Kinase</keyword>
<evidence type="ECO:0000256" key="13">
    <source>
        <dbReference type="RuleBase" id="RU000504"/>
    </source>
</evidence>
<keyword evidence="11 13" id="KW-0324">Glycolysis</keyword>
<evidence type="ECO:0000313" key="17">
    <source>
        <dbReference type="Proteomes" id="UP001363151"/>
    </source>
</evidence>
<feature type="domain" description="Pyruvate kinase barrel" evidence="14">
    <location>
        <begin position="29"/>
        <end position="380"/>
    </location>
</feature>
<dbReference type="EC" id="2.7.1.40" evidence="4 13"/>
<evidence type="ECO:0000256" key="12">
    <source>
        <dbReference type="ARBA" id="ARBA00023317"/>
    </source>
</evidence>
<dbReference type="InterPro" id="IPR015813">
    <property type="entry name" value="Pyrv/PenolPyrv_kinase-like_dom"/>
</dbReference>
<keyword evidence="7" id="KW-0547">Nucleotide-binding</keyword>
<evidence type="ECO:0000256" key="8">
    <source>
        <dbReference type="ARBA" id="ARBA00022777"/>
    </source>
</evidence>
<comment type="cofactor">
    <cofactor evidence="1">
        <name>K(+)</name>
        <dbReference type="ChEBI" id="CHEBI:29103"/>
    </cofactor>
</comment>
<dbReference type="Gene3D" id="3.40.1380.20">
    <property type="entry name" value="Pyruvate kinase, C-terminal domain"/>
    <property type="match status" value="1"/>
</dbReference>
<dbReference type="InterPro" id="IPR040442">
    <property type="entry name" value="Pyrv_kinase-like_dom_sf"/>
</dbReference>
<dbReference type="InterPro" id="IPR011037">
    <property type="entry name" value="Pyrv_Knase-like_insert_dom_sf"/>
</dbReference>
<evidence type="ECO:0000256" key="6">
    <source>
        <dbReference type="ARBA" id="ARBA00022723"/>
    </source>
</evidence>
<comment type="caution">
    <text evidence="16">The sequence shown here is derived from an EMBL/GenBank/DDBJ whole genome shotgun (WGS) entry which is preliminary data.</text>
</comment>